<feature type="compositionally biased region" description="Basic residues" evidence="2">
    <location>
        <begin position="615"/>
        <end position="628"/>
    </location>
</feature>
<keyword evidence="5" id="KW-1185">Reference proteome</keyword>
<evidence type="ECO:0000313" key="4">
    <source>
        <dbReference type="EMBL" id="MES1918519.1"/>
    </source>
</evidence>
<dbReference type="Pfam" id="PF23002">
    <property type="entry name" value="PIN-like_DDX60"/>
    <property type="match status" value="1"/>
</dbReference>
<sequence length="691" mass="79638">MSSESEDNWEEIDYSSSSEESAVSETDKTELKTEQNQKRWDLTEIIPHLEHISTDPEKSVFVDDDDFPRFENEEKAVNFLNKMAENGLLDLNSEATRKRIFEIADFGYKQIGHDTNRTIVVEFDSLFLNLVQHPLVENFKAQNQQFLPLVFAFEKFVSQLRSGHRRLEIHVFRSAEKLYRSPVKKLARRILIDNFKKQKLIKLKEFENWHSDSWRDNLALVDPAFVCISGCSLDAADAKLLHFIRGFALILFGKKVQCVRTEELFFFSNALYGFVFEIFSGVQQFLSVRTDSIQILPKPAKNGVVSNKNENDKIFDKNGVASNKNENDQIFKVLEETRRTLKNDKSFVPVAFGINMLLSKKDATEKLRENCQMFATATIIKNNLSLKTRAVISKQIKCDFDWTEADSDFLNQICSAIFDSFEIFDSEEKSRMCDIVDSRFFFKMKSLLSENFVNSDLDKMGSLWRDQKAVLASFAKSLQNSNFRSKFGENSRSSVFSLQKIDGDASETLCSEINDFLNENNLVFDDPDNAGNNEKLEKELFICDELESEIKDAEMNKKWETDQEKIRLEGINRIKFYAFMKKYSESLVQPKIVLRDVVVEDLGESKSEEKEGKGTKTKKKGKKGKTKNNRTEQIIAKNKLKQTQKAKDDLITFIEHALKPLALDTKIERLDEKLLPLKNPVIALPGQIQVF</sequence>
<proteinExistence type="predicted"/>
<feature type="coiled-coil region" evidence="1">
    <location>
        <begin position="536"/>
        <end position="563"/>
    </location>
</feature>
<feature type="region of interest" description="Disordered" evidence="2">
    <location>
        <begin position="1"/>
        <end position="37"/>
    </location>
</feature>
<comment type="caution">
    <text evidence="4">The sequence shown here is derived from an EMBL/GenBank/DDBJ whole genome shotgun (WGS) entry which is preliminary data.</text>
</comment>
<accession>A0ABV2AGB8</accession>
<organism evidence="4 5">
    <name type="scientific">Bonamia ostreae</name>
    <dbReference type="NCBI Taxonomy" id="126728"/>
    <lineage>
        <taxon>Eukaryota</taxon>
        <taxon>Sar</taxon>
        <taxon>Rhizaria</taxon>
        <taxon>Endomyxa</taxon>
        <taxon>Ascetosporea</taxon>
        <taxon>Haplosporida</taxon>
        <taxon>Bonamia</taxon>
    </lineage>
</organism>
<protein>
    <recommendedName>
        <fullName evidence="3">ATP-dependent RNA helicase DDX60 PIN-like domain-containing protein</fullName>
    </recommendedName>
</protein>
<dbReference type="Proteomes" id="UP001439008">
    <property type="component" value="Unassembled WGS sequence"/>
</dbReference>
<dbReference type="InterPro" id="IPR055124">
    <property type="entry name" value="PIN-like_DDX60"/>
</dbReference>
<feature type="region of interest" description="Disordered" evidence="2">
    <location>
        <begin position="605"/>
        <end position="630"/>
    </location>
</feature>
<evidence type="ECO:0000256" key="1">
    <source>
        <dbReference type="SAM" id="Coils"/>
    </source>
</evidence>
<feature type="compositionally biased region" description="Basic and acidic residues" evidence="2">
    <location>
        <begin position="605"/>
        <end position="614"/>
    </location>
</feature>
<feature type="compositionally biased region" description="Low complexity" evidence="2">
    <location>
        <begin position="14"/>
        <end position="24"/>
    </location>
</feature>
<feature type="compositionally biased region" description="Basic and acidic residues" evidence="2">
    <location>
        <begin position="25"/>
        <end position="37"/>
    </location>
</feature>
<keyword evidence="1" id="KW-0175">Coiled coil</keyword>
<evidence type="ECO:0000259" key="3">
    <source>
        <dbReference type="Pfam" id="PF23002"/>
    </source>
</evidence>
<reference evidence="4 5" key="1">
    <citation type="journal article" date="2024" name="BMC Biol.">
        <title>Comparative genomics of Ascetosporea gives new insight into the evolutionary basis for animal parasitism in Rhizaria.</title>
        <authorList>
            <person name="Hiltunen Thoren M."/>
            <person name="Onut-Brannstrom I."/>
            <person name="Alfjorden A."/>
            <person name="Peckova H."/>
            <person name="Swords F."/>
            <person name="Hooper C."/>
            <person name="Holzer A.S."/>
            <person name="Bass D."/>
            <person name="Burki F."/>
        </authorList>
    </citation>
    <scope>NUCLEOTIDE SEQUENCE [LARGE SCALE GENOMIC DNA]</scope>
    <source>
        <strain evidence="4">20-A016</strain>
    </source>
</reference>
<name>A0ABV2AGB8_9EUKA</name>
<feature type="compositionally biased region" description="Acidic residues" evidence="2">
    <location>
        <begin position="1"/>
        <end position="13"/>
    </location>
</feature>
<feature type="domain" description="ATP-dependent RNA helicase DDX60 PIN-like" evidence="3">
    <location>
        <begin position="120"/>
        <end position="294"/>
    </location>
</feature>
<evidence type="ECO:0000256" key="2">
    <source>
        <dbReference type="SAM" id="MobiDB-lite"/>
    </source>
</evidence>
<gene>
    <name evidence="4" type="ORF">MHBO_000482</name>
</gene>
<dbReference type="EMBL" id="JBDODL010000076">
    <property type="protein sequence ID" value="MES1918519.1"/>
    <property type="molecule type" value="Genomic_DNA"/>
</dbReference>
<evidence type="ECO:0000313" key="5">
    <source>
        <dbReference type="Proteomes" id="UP001439008"/>
    </source>
</evidence>